<accession>A0ABR4BNW2</accession>
<keyword evidence="4" id="KW-1185">Reference proteome</keyword>
<dbReference type="PANTHER" id="PTHR10039">
    <property type="entry name" value="AMELOGENIN"/>
    <property type="match status" value="1"/>
</dbReference>
<dbReference type="Pfam" id="PF24883">
    <property type="entry name" value="NPHP3_N"/>
    <property type="match status" value="1"/>
</dbReference>
<feature type="domain" description="Nephrocystin 3-like N-terminal" evidence="2">
    <location>
        <begin position="27"/>
        <end position="207"/>
    </location>
</feature>
<keyword evidence="1" id="KW-0677">Repeat</keyword>
<dbReference type="Proteomes" id="UP001590951">
    <property type="component" value="Unassembled WGS sequence"/>
</dbReference>
<name>A0ABR4BNW2_9LECA</name>
<evidence type="ECO:0000256" key="1">
    <source>
        <dbReference type="ARBA" id="ARBA00022737"/>
    </source>
</evidence>
<dbReference type="SUPFAM" id="SSF52540">
    <property type="entry name" value="P-loop containing nucleoside triphosphate hydrolases"/>
    <property type="match status" value="1"/>
</dbReference>
<comment type="caution">
    <text evidence="3">The sequence shown here is derived from an EMBL/GenBank/DDBJ whole genome shotgun (WGS) entry which is preliminary data.</text>
</comment>
<dbReference type="PANTHER" id="PTHR10039:SF5">
    <property type="entry name" value="NACHT DOMAIN-CONTAINING PROTEIN"/>
    <property type="match status" value="1"/>
</dbReference>
<evidence type="ECO:0000313" key="3">
    <source>
        <dbReference type="EMBL" id="KAL2059489.1"/>
    </source>
</evidence>
<dbReference type="InterPro" id="IPR027417">
    <property type="entry name" value="P-loop_NTPase"/>
</dbReference>
<evidence type="ECO:0000259" key="2">
    <source>
        <dbReference type="Pfam" id="PF24883"/>
    </source>
</evidence>
<dbReference type="EMBL" id="JBHFEH010000001">
    <property type="protein sequence ID" value="KAL2059489.1"/>
    <property type="molecule type" value="Genomic_DNA"/>
</dbReference>
<sequence length="216" mass="25107">MPGILVSLHQPETQDRFDQVDQACRTTFEWLFDPNETGFIKWLRTGQGVFWISGKPGSGKSTLVKYAATDPRTFENLRANDPRNRRIWAEFLFSERDKKPQKTLEGLHRRNLFELLSKETRLIKFVADVIQDDTDMQELWSLISLEAALWSITEQKTAVNICLFIDALDEHAEDCHRTHWRLLETQQKLTSSTNGTVVKVLVCVSSRPENLFKDYF</sequence>
<gene>
    <name evidence="3" type="ORF">ABVK25_000782</name>
</gene>
<proteinExistence type="predicted"/>
<reference evidence="3 4" key="1">
    <citation type="submission" date="2024-09" db="EMBL/GenBank/DDBJ databases">
        <title>Rethinking Asexuality: The Enigmatic Case of Functional Sexual Genes in Lepraria (Stereocaulaceae).</title>
        <authorList>
            <person name="Doellman M."/>
            <person name="Sun Y."/>
            <person name="Barcenas-Pena A."/>
            <person name="Lumbsch H.T."/>
            <person name="Grewe F."/>
        </authorList>
    </citation>
    <scope>NUCLEOTIDE SEQUENCE [LARGE SCALE GENOMIC DNA]</scope>
    <source>
        <strain evidence="3 4">Grewe 0041</strain>
    </source>
</reference>
<dbReference type="InterPro" id="IPR056884">
    <property type="entry name" value="NPHP3-like_N"/>
</dbReference>
<protein>
    <recommendedName>
        <fullName evidence="2">Nephrocystin 3-like N-terminal domain-containing protein</fullName>
    </recommendedName>
</protein>
<dbReference type="Gene3D" id="3.40.50.300">
    <property type="entry name" value="P-loop containing nucleotide triphosphate hydrolases"/>
    <property type="match status" value="1"/>
</dbReference>
<organism evidence="3 4">
    <name type="scientific">Lepraria finkii</name>
    <dbReference type="NCBI Taxonomy" id="1340010"/>
    <lineage>
        <taxon>Eukaryota</taxon>
        <taxon>Fungi</taxon>
        <taxon>Dikarya</taxon>
        <taxon>Ascomycota</taxon>
        <taxon>Pezizomycotina</taxon>
        <taxon>Lecanoromycetes</taxon>
        <taxon>OSLEUM clade</taxon>
        <taxon>Lecanoromycetidae</taxon>
        <taxon>Lecanorales</taxon>
        <taxon>Lecanorineae</taxon>
        <taxon>Stereocaulaceae</taxon>
        <taxon>Lepraria</taxon>
    </lineage>
</organism>
<evidence type="ECO:0000313" key="4">
    <source>
        <dbReference type="Proteomes" id="UP001590951"/>
    </source>
</evidence>